<protein>
    <submittedName>
        <fullName evidence="5">DUF4174 domain-containing protein</fullName>
    </submittedName>
</protein>
<reference evidence="5" key="1">
    <citation type="journal article" date="2014" name="Genome Announc.">
        <title>Draft Genome Sequences of a Phylogenetically Diverse Suite of Pseudomonas syringae Strains from Multiple Source Populations.</title>
        <authorList>
            <person name="Baltrus D.A."/>
            <person name="Yourstone S."/>
            <person name="Lind A."/>
            <person name="Guilbaud C."/>
            <person name="Sands D.C."/>
            <person name="Jones C.D."/>
            <person name="Morris C.E."/>
            <person name="Dangl J.L."/>
        </authorList>
    </citation>
    <scope>NUCLEOTIDE SEQUENCE</scope>
    <source>
        <strain evidence="5">CC1417</strain>
    </source>
</reference>
<organism evidence="5">
    <name type="scientific">Pseudomonas syringae CC1417</name>
    <dbReference type="NCBI Taxonomy" id="1357272"/>
    <lineage>
        <taxon>Bacteria</taxon>
        <taxon>Pseudomonadati</taxon>
        <taxon>Pseudomonadota</taxon>
        <taxon>Gammaproteobacteria</taxon>
        <taxon>Pseudomonadales</taxon>
        <taxon>Pseudomonadaceae</taxon>
        <taxon>Pseudomonas</taxon>
        <taxon>Pseudomonas syringae</taxon>
    </lineage>
</organism>
<evidence type="ECO:0000259" key="4">
    <source>
        <dbReference type="Pfam" id="PF13778"/>
    </source>
</evidence>
<feature type="compositionally biased region" description="Low complexity" evidence="2">
    <location>
        <begin position="172"/>
        <end position="184"/>
    </location>
</feature>
<dbReference type="RefSeq" id="WP_024695159.1">
    <property type="nucleotide sequence ID" value="NZ_CP159362.1"/>
</dbReference>
<dbReference type="InterPro" id="IPR025232">
    <property type="entry name" value="DUF4174"/>
</dbReference>
<evidence type="ECO:0000256" key="1">
    <source>
        <dbReference type="ARBA" id="ARBA00022729"/>
    </source>
</evidence>
<reference evidence="5" key="2">
    <citation type="submission" date="2024-07" db="EMBL/GenBank/DDBJ databases">
        <title>A complete genome sequence for Pseudomonas syringae CC1417.</title>
        <authorList>
            <person name="Baltrus D.A."/>
        </authorList>
    </citation>
    <scope>NUCLEOTIDE SEQUENCE</scope>
    <source>
        <strain evidence="5">CC1417</strain>
    </source>
</reference>
<feature type="compositionally biased region" description="Pro residues" evidence="2">
    <location>
        <begin position="152"/>
        <end position="164"/>
    </location>
</feature>
<feature type="domain" description="DUF4174" evidence="4">
    <location>
        <begin position="31"/>
        <end position="149"/>
    </location>
</feature>
<keyword evidence="1 3" id="KW-0732">Signal</keyword>
<sequence>MSIRSLTLATLLVAGGLFTVGPAFAADSDSPLAQERGKTRPLIIIAPSTIDPTLVSIKKALDEPANREAFAQRNMVLFTVINTIGERNGKTMDAQSTMALIRELKLGAGAKTKVILVGKDGEKKIEKEGVVDPKEIFATIDQMPMREREASAPPPPPEPEPKPAPAEKAGKPGKPAAGSKTLDD</sequence>
<dbReference type="EMBL" id="CP159362">
    <property type="protein sequence ID" value="XCN67061.1"/>
    <property type="molecule type" value="Genomic_DNA"/>
</dbReference>
<accession>A0AAU8LFV1</accession>
<feature type="signal peptide" evidence="3">
    <location>
        <begin position="1"/>
        <end position="25"/>
    </location>
</feature>
<dbReference type="AlphaFoldDB" id="A0AAU8LFV1"/>
<gene>
    <name evidence="5" type="ORF">N011_21635</name>
</gene>
<dbReference type="Pfam" id="PF13778">
    <property type="entry name" value="DUF4174"/>
    <property type="match status" value="1"/>
</dbReference>
<feature type="region of interest" description="Disordered" evidence="2">
    <location>
        <begin position="138"/>
        <end position="184"/>
    </location>
</feature>
<name>A0AAU8LFV1_PSESX</name>
<proteinExistence type="predicted"/>
<evidence type="ECO:0000313" key="5">
    <source>
        <dbReference type="EMBL" id="XCN67061.1"/>
    </source>
</evidence>
<evidence type="ECO:0000256" key="2">
    <source>
        <dbReference type="SAM" id="MobiDB-lite"/>
    </source>
</evidence>
<feature type="chain" id="PRO_5043425966" evidence="3">
    <location>
        <begin position="26"/>
        <end position="184"/>
    </location>
</feature>
<evidence type="ECO:0000256" key="3">
    <source>
        <dbReference type="SAM" id="SignalP"/>
    </source>
</evidence>